<keyword evidence="3" id="KW-0472">Membrane</keyword>
<dbReference type="InterPro" id="IPR029052">
    <property type="entry name" value="Metallo-depent_PP-like"/>
</dbReference>
<feature type="transmembrane region" description="Helical" evidence="3">
    <location>
        <begin position="12"/>
        <end position="34"/>
    </location>
</feature>
<dbReference type="Gene3D" id="3.60.21.10">
    <property type="match status" value="1"/>
</dbReference>
<keyword evidence="3" id="KW-1133">Transmembrane helix</keyword>
<accession>A0A381V6M8</accession>
<evidence type="ECO:0000259" key="4">
    <source>
        <dbReference type="Pfam" id="PF00149"/>
    </source>
</evidence>
<evidence type="ECO:0000256" key="2">
    <source>
        <dbReference type="ARBA" id="ARBA00022801"/>
    </source>
</evidence>
<sequence>MNKPISKRRISVWLKLIIAFILLGVGFAGGFKLYEKGNEAGCFPLEDDIVPVEITPFRADHLQVIVLGDTGTGNEDQLKVADGMAKVCDQAGCDFVLLLGDNFYPNGVKSILDKQFYTKFEQVYNKIKKPFFAVLGNHDVKQNAFAQTMYSLRSDYWRMPNYEYSFETAQARFYGLNTNCPFSFERLRNKLNRDDAELKANADKLPWTIAFGHHSVYSNGTHGDTDVITRNYWNWILDGRIDLYLAGHNHHLSLLQYGETSTEYVISGAGGAHYRTNSEREKLNKSEASSVFTYNDTGFVWLDISSEKLLIRFHDSTGNILYEFTKTR</sequence>
<dbReference type="PANTHER" id="PTHR10161">
    <property type="entry name" value="TARTRATE-RESISTANT ACID PHOSPHATASE TYPE 5"/>
    <property type="match status" value="1"/>
</dbReference>
<dbReference type="PANTHER" id="PTHR10161:SF14">
    <property type="entry name" value="TARTRATE-RESISTANT ACID PHOSPHATASE TYPE 5"/>
    <property type="match status" value="1"/>
</dbReference>
<organism evidence="5">
    <name type="scientific">marine metagenome</name>
    <dbReference type="NCBI Taxonomy" id="408172"/>
    <lineage>
        <taxon>unclassified sequences</taxon>
        <taxon>metagenomes</taxon>
        <taxon>ecological metagenomes</taxon>
    </lineage>
</organism>
<keyword evidence="3" id="KW-0812">Transmembrane</keyword>
<dbReference type="SUPFAM" id="SSF56300">
    <property type="entry name" value="Metallo-dependent phosphatases"/>
    <property type="match status" value="1"/>
</dbReference>
<dbReference type="EMBL" id="UINC01008003">
    <property type="protein sequence ID" value="SVA36039.1"/>
    <property type="molecule type" value="Genomic_DNA"/>
</dbReference>
<feature type="domain" description="Calcineurin-like phosphoesterase" evidence="4">
    <location>
        <begin position="63"/>
        <end position="251"/>
    </location>
</feature>
<proteinExistence type="predicted"/>
<dbReference type="Pfam" id="PF00149">
    <property type="entry name" value="Metallophos"/>
    <property type="match status" value="1"/>
</dbReference>
<evidence type="ECO:0000256" key="3">
    <source>
        <dbReference type="SAM" id="Phobius"/>
    </source>
</evidence>
<evidence type="ECO:0000313" key="5">
    <source>
        <dbReference type="EMBL" id="SVA36039.1"/>
    </source>
</evidence>
<evidence type="ECO:0000256" key="1">
    <source>
        <dbReference type="ARBA" id="ARBA00022729"/>
    </source>
</evidence>
<gene>
    <name evidence="5" type="ORF">METZ01_LOCUS88893</name>
</gene>
<dbReference type="InterPro" id="IPR051558">
    <property type="entry name" value="Metallophosphoesterase_PAP"/>
</dbReference>
<dbReference type="InterPro" id="IPR004843">
    <property type="entry name" value="Calcineurin-like_PHP"/>
</dbReference>
<keyword evidence="1" id="KW-0732">Signal</keyword>
<dbReference type="GO" id="GO:0016787">
    <property type="term" value="F:hydrolase activity"/>
    <property type="evidence" value="ECO:0007669"/>
    <property type="project" value="UniProtKB-KW"/>
</dbReference>
<protein>
    <recommendedName>
        <fullName evidence="4">Calcineurin-like phosphoesterase domain-containing protein</fullName>
    </recommendedName>
</protein>
<name>A0A381V6M8_9ZZZZ</name>
<reference evidence="5" key="1">
    <citation type="submission" date="2018-05" db="EMBL/GenBank/DDBJ databases">
        <authorList>
            <person name="Lanie J.A."/>
            <person name="Ng W.-L."/>
            <person name="Kazmierczak K.M."/>
            <person name="Andrzejewski T.M."/>
            <person name="Davidsen T.M."/>
            <person name="Wayne K.J."/>
            <person name="Tettelin H."/>
            <person name="Glass J.I."/>
            <person name="Rusch D."/>
            <person name="Podicherti R."/>
            <person name="Tsui H.-C.T."/>
            <person name="Winkler M.E."/>
        </authorList>
    </citation>
    <scope>NUCLEOTIDE SEQUENCE</scope>
</reference>
<keyword evidence="2" id="KW-0378">Hydrolase</keyword>
<dbReference type="AlphaFoldDB" id="A0A381V6M8"/>